<dbReference type="Proteomes" id="UP001165488">
    <property type="component" value="Unassembled WGS sequence"/>
</dbReference>
<evidence type="ECO:0000256" key="1">
    <source>
        <dbReference type="SAM" id="Phobius"/>
    </source>
</evidence>
<feature type="domain" description="Aldehyde oxidase/xanthine dehydrogenase a/b hammerhead" evidence="2">
    <location>
        <begin position="213"/>
        <end position="291"/>
    </location>
</feature>
<evidence type="ECO:0000259" key="2">
    <source>
        <dbReference type="SMART" id="SM01008"/>
    </source>
</evidence>
<dbReference type="SUPFAM" id="SSF56003">
    <property type="entry name" value="Molybdenum cofactor-binding domain"/>
    <property type="match status" value="2"/>
</dbReference>
<dbReference type="InterPro" id="IPR008274">
    <property type="entry name" value="AldOxase/xan_DH_MoCoBD1"/>
</dbReference>
<sequence>MLDEVKLKRRSFLKTGAITFGGLVLGFQIPMACSKKQGMNLKDIAYHAPNAFIKIGTDESVTIIANHSELGQGIYTSLCQLIAEELEVDWDKIKVEHAPIDPAYNHTQMGPIQATGSSISALSEWTRMRQVGAAARMMLIDAAAQTWGISPSDCSVEKGVVKGNGKSLTYGQLAEKASELEAPDLESIALKDPKDFKVVGKPIKRLDTKIKTNGEAMFGMDASVPNMLVAVIARPPAFGGKVKSFDANTALAIDGVKHVIEIDRGIAIVADGFWNAKKGRDALKVEWSSGTNGNLDTPKQSLAFAKELQSVGRQAEERGNLKEGFGKASKVFESEFEFPYLAHAPMEPMNCLADVKEDSCDIYIGTQMPTFDMLTASHYAGVAPEKIKVNNHYVGGGFGRKSVLDGHIVSEAVQVSKAVGLPIKVIWTREDDIRGGYYRPKALCKVKAAIDENGNPIAWEHHIVCQSFVRGTALEQMLVHDDIDHLAVEGVVHTPYNLPNFKLLWHETPNEIPCLWMRGVGHSFNAFTVETMIDQLAEAAGEDEYSFRKKLLKDDPRSIETLELAISKSKWGQTLPSGHVLGLAIHSSYGSCVAFVVEVSLENQWPKVHHVTAAIDCGPYINPDAVKAQIEGSAIFGITSAYYGELTLKEGAIEQSNFHNYKMLRMHETPFVDVHIVESDKVMGGVGEPGVPPIAPAIANALYKLTGRRISKLPFDKKDFV</sequence>
<dbReference type="InterPro" id="IPR000674">
    <property type="entry name" value="Ald_Oxase/Xan_DH_a/b"/>
</dbReference>
<dbReference type="EMBL" id="JAKZGS010000002">
    <property type="protein sequence ID" value="MCH7397184.1"/>
    <property type="molecule type" value="Genomic_DNA"/>
</dbReference>
<dbReference type="PANTHER" id="PTHR47495">
    <property type="entry name" value="ALDEHYDE DEHYDROGENASE"/>
    <property type="match status" value="1"/>
</dbReference>
<protein>
    <submittedName>
        <fullName evidence="3">Xanthine dehydrogenase family protein molybdopterin-binding subunit</fullName>
    </submittedName>
</protein>
<reference evidence="3" key="1">
    <citation type="submission" date="2022-03" db="EMBL/GenBank/DDBJ databases">
        <title>De novo assembled genomes of Belliella spp. (Cyclobacteriaceae) strains.</title>
        <authorList>
            <person name="Szabo A."/>
            <person name="Korponai K."/>
            <person name="Felfoldi T."/>
        </authorList>
    </citation>
    <scope>NUCLEOTIDE SEQUENCE</scope>
    <source>
        <strain evidence="3">DSM 107340</strain>
    </source>
</reference>
<dbReference type="InterPro" id="IPR006311">
    <property type="entry name" value="TAT_signal"/>
</dbReference>
<dbReference type="PROSITE" id="PS51318">
    <property type="entry name" value="TAT"/>
    <property type="match status" value="1"/>
</dbReference>
<name>A0ABS9UKN9_9BACT</name>
<accession>A0ABS9UKN9</accession>
<feature type="transmembrane region" description="Helical" evidence="1">
    <location>
        <begin position="12"/>
        <end position="31"/>
    </location>
</feature>
<keyword evidence="1" id="KW-1133">Transmembrane helix</keyword>
<evidence type="ECO:0000313" key="3">
    <source>
        <dbReference type="EMBL" id="MCH7397184.1"/>
    </source>
</evidence>
<dbReference type="Pfam" id="PF02738">
    <property type="entry name" value="MoCoBD_1"/>
    <property type="match status" value="1"/>
</dbReference>
<dbReference type="InterPro" id="IPR046867">
    <property type="entry name" value="AldOxase/xan_DH_MoCoBD2"/>
</dbReference>
<dbReference type="InterPro" id="IPR012368">
    <property type="entry name" value="OxRdtase_Mopterin-bd_su_IorB"/>
</dbReference>
<dbReference type="PIRSF" id="PIRSF036389">
    <property type="entry name" value="IOR_B"/>
    <property type="match status" value="1"/>
</dbReference>
<dbReference type="InterPro" id="IPR037165">
    <property type="entry name" value="AldOxase/xan_DH_Mopterin-bd_sf"/>
</dbReference>
<keyword evidence="1" id="KW-0812">Transmembrane</keyword>
<dbReference type="Gene3D" id="3.30.365.10">
    <property type="entry name" value="Aldehyde oxidase/xanthine dehydrogenase, molybdopterin binding domain"/>
    <property type="match status" value="4"/>
</dbReference>
<evidence type="ECO:0000313" key="4">
    <source>
        <dbReference type="Proteomes" id="UP001165488"/>
    </source>
</evidence>
<dbReference type="SMART" id="SM01008">
    <property type="entry name" value="Ald_Xan_dh_C"/>
    <property type="match status" value="1"/>
</dbReference>
<organism evidence="3 4">
    <name type="scientific">Belliella calami</name>
    <dbReference type="NCBI Taxonomy" id="2923436"/>
    <lineage>
        <taxon>Bacteria</taxon>
        <taxon>Pseudomonadati</taxon>
        <taxon>Bacteroidota</taxon>
        <taxon>Cytophagia</taxon>
        <taxon>Cytophagales</taxon>
        <taxon>Cyclobacteriaceae</taxon>
        <taxon>Belliella</taxon>
    </lineage>
</organism>
<dbReference type="InterPro" id="IPR052516">
    <property type="entry name" value="N-heterocyclic_Hydroxylase"/>
</dbReference>
<keyword evidence="4" id="KW-1185">Reference proteome</keyword>
<dbReference type="Gene3D" id="3.90.1170.50">
    <property type="entry name" value="Aldehyde oxidase/xanthine dehydrogenase, a/b hammerhead"/>
    <property type="match status" value="1"/>
</dbReference>
<comment type="caution">
    <text evidence="3">The sequence shown here is derived from an EMBL/GenBank/DDBJ whole genome shotgun (WGS) entry which is preliminary data.</text>
</comment>
<dbReference type="PANTHER" id="PTHR47495:SF2">
    <property type="entry name" value="ALDEHYDE DEHYDROGENASE"/>
    <property type="match status" value="1"/>
</dbReference>
<gene>
    <name evidence="3" type="ORF">MM236_04250</name>
</gene>
<dbReference type="Pfam" id="PF20256">
    <property type="entry name" value="MoCoBD_2"/>
    <property type="match status" value="2"/>
</dbReference>
<proteinExistence type="predicted"/>
<keyword evidence="1" id="KW-0472">Membrane</keyword>
<dbReference type="RefSeq" id="WP_241273685.1">
    <property type="nucleotide sequence ID" value="NZ_JAKZGS010000002.1"/>
</dbReference>